<dbReference type="EMBL" id="QJKJ01010543">
    <property type="protein sequence ID" value="RDX73401.1"/>
    <property type="molecule type" value="Genomic_DNA"/>
</dbReference>
<organism evidence="12 13">
    <name type="scientific">Mucuna pruriens</name>
    <name type="common">Velvet bean</name>
    <name type="synonym">Dolichos pruriens</name>
    <dbReference type="NCBI Taxonomy" id="157652"/>
    <lineage>
        <taxon>Eukaryota</taxon>
        <taxon>Viridiplantae</taxon>
        <taxon>Streptophyta</taxon>
        <taxon>Embryophyta</taxon>
        <taxon>Tracheophyta</taxon>
        <taxon>Spermatophyta</taxon>
        <taxon>Magnoliopsida</taxon>
        <taxon>eudicotyledons</taxon>
        <taxon>Gunneridae</taxon>
        <taxon>Pentapetalae</taxon>
        <taxon>rosids</taxon>
        <taxon>fabids</taxon>
        <taxon>Fabales</taxon>
        <taxon>Fabaceae</taxon>
        <taxon>Papilionoideae</taxon>
        <taxon>50 kb inversion clade</taxon>
        <taxon>NPAAA clade</taxon>
        <taxon>indigoferoid/millettioid clade</taxon>
        <taxon>Phaseoleae</taxon>
        <taxon>Mucuna</taxon>
    </lineage>
</organism>
<feature type="domain" description="Retroviral polymerase SH3-like" evidence="11">
    <location>
        <begin position="102"/>
        <end position="143"/>
    </location>
</feature>
<dbReference type="InterPro" id="IPR039537">
    <property type="entry name" value="Retrotran_Ty1/copia-like"/>
</dbReference>
<evidence type="ECO:0000256" key="1">
    <source>
        <dbReference type="ARBA" id="ARBA00022722"/>
    </source>
</evidence>
<keyword evidence="7" id="KW-0695">RNA-directed DNA polymerase</keyword>
<proteinExistence type="predicted"/>
<evidence type="ECO:0000256" key="6">
    <source>
        <dbReference type="ARBA" id="ARBA00022908"/>
    </source>
</evidence>
<accession>A0A371F553</accession>
<keyword evidence="5" id="KW-0460">Magnesium</keyword>
<dbReference type="STRING" id="157652.A0A371F553"/>
<dbReference type="SUPFAM" id="SSF53098">
    <property type="entry name" value="Ribonuclease H-like"/>
    <property type="match status" value="1"/>
</dbReference>
<keyword evidence="4" id="KW-0378">Hydrolase</keyword>
<feature type="non-terminal residue" evidence="12">
    <location>
        <position position="1"/>
    </location>
</feature>
<dbReference type="Pfam" id="PF25597">
    <property type="entry name" value="SH3_retrovirus"/>
    <property type="match status" value="1"/>
</dbReference>
<feature type="region of interest" description="Disordered" evidence="10">
    <location>
        <begin position="156"/>
        <end position="180"/>
    </location>
</feature>
<evidence type="ECO:0000256" key="4">
    <source>
        <dbReference type="ARBA" id="ARBA00022801"/>
    </source>
</evidence>
<evidence type="ECO:0000313" key="12">
    <source>
        <dbReference type="EMBL" id="RDX73401.1"/>
    </source>
</evidence>
<evidence type="ECO:0000313" key="13">
    <source>
        <dbReference type="Proteomes" id="UP000257109"/>
    </source>
</evidence>
<reference evidence="12" key="1">
    <citation type="submission" date="2018-05" db="EMBL/GenBank/DDBJ databases">
        <title>Draft genome of Mucuna pruriens seed.</title>
        <authorList>
            <person name="Nnadi N.E."/>
            <person name="Vos R."/>
            <person name="Hasami M.H."/>
            <person name="Devisetty U.K."/>
            <person name="Aguiy J.C."/>
        </authorList>
    </citation>
    <scope>NUCLEOTIDE SEQUENCE [LARGE SCALE GENOMIC DNA]</scope>
    <source>
        <strain evidence="12">JCA_2017</strain>
    </source>
</reference>
<keyword evidence="8" id="KW-0239">DNA-directed DNA polymerase</keyword>
<dbReference type="GO" id="GO:0003887">
    <property type="term" value="F:DNA-directed DNA polymerase activity"/>
    <property type="evidence" value="ECO:0007669"/>
    <property type="project" value="UniProtKB-KW"/>
</dbReference>
<evidence type="ECO:0000256" key="3">
    <source>
        <dbReference type="ARBA" id="ARBA00022759"/>
    </source>
</evidence>
<keyword evidence="1" id="KW-0540">Nuclease</keyword>
<keyword evidence="3" id="KW-0255">Endonuclease</keyword>
<dbReference type="InterPro" id="IPR012337">
    <property type="entry name" value="RNaseH-like_sf"/>
</dbReference>
<protein>
    <recommendedName>
        <fullName evidence="11">Retroviral polymerase SH3-like domain-containing protein</fullName>
    </recommendedName>
</protein>
<dbReference type="GO" id="GO:0006310">
    <property type="term" value="P:DNA recombination"/>
    <property type="evidence" value="ECO:0007669"/>
    <property type="project" value="UniProtKB-KW"/>
</dbReference>
<keyword evidence="9" id="KW-0233">DNA recombination</keyword>
<evidence type="ECO:0000256" key="10">
    <source>
        <dbReference type="SAM" id="MobiDB-lite"/>
    </source>
</evidence>
<sequence>MVATRACNDFKTFKAFVEKQSGCRIKVLKTDKGQEYLICTNFFEQHGIQHQLTTRYTLTKWKVVATSIYILNVSNKKCCDKTPEDAWSKRRSSIKHLRVFGCIAYAHVPDQLKKKLDDKGEGCIFIGYSTISKAYKLYNQRQKDWSLKSQKEEMMIHDNYEENERQMDSIPSEPKSSNKP</sequence>
<dbReference type="GO" id="GO:0003964">
    <property type="term" value="F:RNA-directed DNA polymerase activity"/>
    <property type="evidence" value="ECO:0007669"/>
    <property type="project" value="UniProtKB-KW"/>
</dbReference>
<evidence type="ECO:0000256" key="7">
    <source>
        <dbReference type="ARBA" id="ARBA00022918"/>
    </source>
</evidence>
<keyword evidence="8" id="KW-0808">Transferase</keyword>
<keyword evidence="6" id="KW-0229">DNA integration</keyword>
<dbReference type="AlphaFoldDB" id="A0A371F553"/>
<keyword evidence="8" id="KW-0548">Nucleotidyltransferase</keyword>
<keyword evidence="2" id="KW-0479">Metal-binding</keyword>
<feature type="compositionally biased region" description="Basic and acidic residues" evidence="10">
    <location>
        <begin position="156"/>
        <end position="167"/>
    </location>
</feature>
<keyword evidence="13" id="KW-1185">Reference proteome</keyword>
<name>A0A371F553_MUCPR</name>
<evidence type="ECO:0000256" key="9">
    <source>
        <dbReference type="ARBA" id="ARBA00023172"/>
    </source>
</evidence>
<dbReference type="GO" id="GO:0046872">
    <property type="term" value="F:metal ion binding"/>
    <property type="evidence" value="ECO:0007669"/>
    <property type="project" value="UniProtKB-KW"/>
</dbReference>
<comment type="caution">
    <text evidence="12">The sequence shown here is derived from an EMBL/GenBank/DDBJ whole genome shotgun (WGS) entry which is preliminary data.</text>
</comment>
<dbReference type="GO" id="GO:0015074">
    <property type="term" value="P:DNA integration"/>
    <property type="evidence" value="ECO:0007669"/>
    <property type="project" value="UniProtKB-KW"/>
</dbReference>
<dbReference type="GO" id="GO:0004519">
    <property type="term" value="F:endonuclease activity"/>
    <property type="evidence" value="ECO:0007669"/>
    <property type="project" value="UniProtKB-KW"/>
</dbReference>
<dbReference type="InterPro" id="IPR057670">
    <property type="entry name" value="SH3_retrovirus"/>
</dbReference>
<evidence type="ECO:0000256" key="8">
    <source>
        <dbReference type="ARBA" id="ARBA00022932"/>
    </source>
</evidence>
<gene>
    <name evidence="12" type="ORF">CR513_47001</name>
</gene>
<dbReference type="Proteomes" id="UP000257109">
    <property type="component" value="Unassembled WGS sequence"/>
</dbReference>
<evidence type="ECO:0000256" key="5">
    <source>
        <dbReference type="ARBA" id="ARBA00022842"/>
    </source>
</evidence>
<dbReference type="PANTHER" id="PTHR42648:SF11">
    <property type="entry name" value="TRANSPOSON TY4-P GAG-POL POLYPROTEIN"/>
    <property type="match status" value="1"/>
</dbReference>
<evidence type="ECO:0000259" key="11">
    <source>
        <dbReference type="Pfam" id="PF25597"/>
    </source>
</evidence>
<evidence type="ECO:0000256" key="2">
    <source>
        <dbReference type="ARBA" id="ARBA00022723"/>
    </source>
</evidence>
<dbReference type="GO" id="GO:0016787">
    <property type="term" value="F:hydrolase activity"/>
    <property type="evidence" value="ECO:0007669"/>
    <property type="project" value="UniProtKB-KW"/>
</dbReference>
<dbReference type="PANTHER" id="PTHR42648">
    <property type="entry name" value="TRANSPOSASE, PUTATIVE-RELATED"/>
    <property type="match status" value="1"/>
</dbReference>
<dbReference type="OrthoDB" id="6776856at2759"/>